<sequence>MPSSNFAKLSLRTLLCVVFPSLKEDEKLQLNCRPHGCSRNVIPNKRLLCLLVDSLLQDSIQCDLRLHLNDKYGDASN</sequence>
<evidence type="ECO:0000313" key="1">
    <source>
        <dbReference type="EMBL" id="VFU44564.1"/>
    </source>
</evidence>
<dbReference type="AlphaFoldDB" id="A0A6N2LW16"/>
<gene>
    <name evidence="1" type="ORF">SVIM_LOCUS274514</name>
</gene>
<dbReference type="EMBL" id="CAADRP010001604">
    <property type="protein sequence ID" value="VFU44564.1"/>
    <property type="molecule type" value="Genomic_DNA"/>
</dbReference>
<protein>
    <submittedName>
        <fullName evidence="1">Uncharacterized protein</fullName>
    </submittedName>
</protein>
<organism evidence="1">
    <name type="scientific">Salix viminalis</name>
    <name type="common">Common osier</name>
    <name type="synonym">Basket willow</name>
    <dbReference type="NCBI Taxonomy" id="40686"/>
    <lineage>
        <taxon>Eukaryota</taxon>
        <taxon>Viridiplantae</taxon>
        <taxon>Streptophyta</taxon>
        <taxon>Embryophyta</taxon>
        <taxon>Tracheophyta</taxon>
        <taxon>Spermatophyta</taxon>
        <taxon>Magnoliopsida</taxon>
        <taxon>eudicotyledons</taxon>
        <taxon>Gunneridae</taxon>
        <taxon>Pentapetalae</taxon>
        <taxon>rosids</taxon>
        <taxon>fabids</taxon>
        <taxon>Malpighiales</taxon>
        <taxon>Salicaceae</taxon>
        <taxon>Saliceae</taxon>
        <taxon>Salix</taxon>
    </lineage>
</organism>
<accession>A0A6N2LW16</accession>
<reference evidence="1" key="1">
    <citation type="submission" date="2019-03" db="EMBL/GenBank/DDBJ databases">
        <authorList>
            <person name="Mank J."/>
            <person name="Almeida P."/>
        </authorList>
    </citation>
    <scope>NUCLEOTIDE SEQUENCE</scope>
    <source>
        <strain evidence="1">78183</strain>
    </source>
</reference>
<proteinExistence type="predicted"/>
<name>A0A6N2LW16_SALVM</name>